<accession>A0A6J5F8Q6</accession>
<evidence type="ECO:0000313" key="2">
    <source>
        <dbReference type="EMBL" id="CAB3774753.1"/>
    </source>
</evidence>
<dbReference type="Proteomes" id="UP000494363">
    <property type="component" value="Unassembled WGS sequence"/>
</dbReference>
<name>A0A6J5F8Q6_9BURK</name>
<dbReference type="AlphaFoldDB" id="A0A6J5F8Q6"/>
<gene>
    <name evidence="2" type="ORF">LMG29542_08131</name>
</gene>
<reference evidence="2 3" key="1">
    <citation type="submission" date="2020-04" db="EMBL/GenBank/DDBJ databases">
        <authorList>
            <person name="De Canck E."/>
        </authorList>
    </citation>
    <scope>NUCLEOTIDE SEQUENCE [LARGE SCALE GENOMIC DNA]</scope>
    <source>
        <strain evidence="2 3">LMG 29542</strain>
    </source>
</reference>
<feature type="domain" description="DDE" evidence="1">
    <location>
        <begin position="101"/>
        <end position="151"/>
    </location>
</feature>
<keyword evidence="3" id="KW-1185">Reference proteome</keyword>
<dbReference type="InterPro" id="IPR032874">
    <property type="entry name" value="DDE_dom"/>
</dbReference>
<evidence type="ECO:0000313" key="3">
    <source>
        <dbReference type="Proteomes" id="UP000494363"/>
    </source>
</evidence>
<organism evidence="2 3">
    <name type="scientific">Paraburkholderia humisilvae</name>
    <dbReference type="NCBI Taxonomy" id="627669"/>
    <lineage>
        <taxon>Bacteria</taxon>
        <taxon>Pseudomonadati</taxon>
        <taxon>Pseudomonadota</taxon>
        <taxon>Betaproteobacteria</taxon>
        <taxon>Burkholderiales</taxon>
        <taxon>Burkholderiaceae</taxon>
        <taxon>Paraburkholderia</taxon>
    </lineage>
</organism>
<dbReference type="EMBL" id="CADIKH010000162">
    <property type="protein sequence ID" value="CAB3774753.1"/>
    <property type="molecule type" value="Genomic_DNA"/>
</dbReference>
<dbReference type="Pfam" id="PF13610">
    <property type="entry name" value="DDE_Tnp_IS240"/>
    <property type="match status" value="1"/>
</dbReference>
<protein>
    <recommendedName>
        <fullName evidence="1">DDE domain-containing protein</fullName>
    </recommendedName>
</protein>
<evidence type="ECO:0000259" key="1">
    <source>
        <dbReference type="Pfam" id="PF13610"/>
    </source>
</evidence>
<proteinExistence type="predicted"/>
<sequence length="175" mass="19415">MNIATVGLDLAKNVLQAQTRRCTSVFRHALQCAVTGTGAREVGDMRMPRVGATNNVVVRHELGLIGDVDSPTVPVQERVVNGRPQRTAPRRNRNPWRAPNFSMAKHLNNLIEQDHRNIKSRTQVMLGFKRFRNAAIMIAGIELMHCIRKGQFCLAGLLLKEATAPAVWNAALSTQ</sequence>